<dbReference type="InterPro" id="IPR036273">
    <property type="entry name" value="CRAL/TRIO_N_dom_sf"/>
</dbReference>
<evidence type="ECO:0000256" key="1">
    <source>
        <dbReference type="ARBA" id="ARBA00004202"/>
    </source>
</evidence>
<comment type="similarity">
    <text evidence="5">Belongs to the SFH family.</text>
</comment>
<dbReference type="CDD" id="cd00170">
    <property type="entry name" value="SEC14"/>
    <property type="match status" value="1"/>
</dbReference>
<accession>A0A328EA07</accession>
<dbReference type="Proteomes" id="UP000249390">
    <property type="component" value="Unassembled WGS sequence"/>
</dbReference>
<dbReference type="PANTHER" id="PTHR45657">
    <property type="entry name" value="CRAL-TRIO DOMAIN-CONTAINING PROTEIN YKL091C-RELATED"/>
    <property type="match status" value="1"/>
</dbReference>
<evidence type="ECO:0000259" key="6">
    <source>
        <dbReference type="PROSITE" id="PS50191"/>
    </source>
</evidence>
<dbReference type="InterPro" id="IPR001251">
    <property type="entry name" value="CRAL-TRIO_dom"/>
</dbReference>
<keyword evidence="3" id="KW-0653">Protein transport</keyword>
<dbReference type="AlphaFoldDB" id="A0A328EA07"/>
<dbReference type="Pfam" id="PF00650">
    <property type="entry name" value="CRAL_TRIO"/>
    <property type="match status" value="1"/>
</dbReference>
<keyword evidence="3" id="KW-0813">Transport</keyword>
<evidence type="ECO:0000256" key="3">
    <source>
        <dbReference type="ARBA" id="ARBA00022927"/>
    </source>
</evidence>
<sequence>MMRLSFCRKRGMSKSISRDAILRGCHDTTDKQRVEEFHTFLSQELSLAGKEPDDHTILRFLRMRGFDKEKAKEVLLNYLKWREEFEVDKVCKEFKFDEYEKVKKCYPHGFHGVDKHGRPVYIERIGMVDVHKLLKVTTLERFVKYHVTEQEKTLNLRFPACSAAAKKHIASTTSIFDVKDVGMSNFSKNARNLFWKIQKIDSCYYPETLHRLFIVNAGPGFTLLWKLIKPLIEQRTQVKIQVLEDIKNLAEVIDPSNLPTFLDGHCTCTEYDGCLFSDKGPWNDPNIIDSLQGMRDAEEQRENHMSTRDVFGYDAENLHIKDVYDVTPERAPGFRKPEEAQVSHLPLVTQKIQRIESVICDANAKIQTLEAALKDTKLVLQGLVEHMEDLREMIIVTNNAA</sequence>
<dbReference type="SUPFAM" id="SSF52087">
    <property type="entry name" value="CRAL/TRIO domain"/>
    <property type="match status" value="1"/>
</dbReference>
<dbReference type="SUPFAM" id="SSF46938">
    <property type="entry name" value="CRAL/TRIO N-terminal domain"/>
    <property type="match status" value="1"/>
</dbReference>
<evidence type="ECO:0000313" key="7">
    <source>
        <dbReference type="EMBL" id="RAL54692.1"/>
    </source>
</evidence>
<dbReference type="InterPro" id="IPR036865">
    <property type="entry name" value="CRAL-TRIO_dom_sf"/>
</dbReference>
<dbReference type="PROSITE" id="PS50191">
    <property type="entry name" value="CRAL_TRIO"/>
    <property type="match status" value="1"/>
</dbReference>
<dbReference type="InterPro" id="IPR051026">
    <property type="entry name" value="PI/PC_transfer"/>
</dbReference>
<proteinExistence type="inferred from homology"/>
<feature type="domain" description="CRAL-TRIO" evidence="6">
    <location>
        <begin position="98"/>
        <end position="270"/>
    </location>
</feature>
<protein>
    <recommendedName>
        <fullName evidence="6">CRAL-TRIO domain-containing protein</fullName>
    </recommendedName>
</protein>
<evidence type="ECO:0000313" key="8">
    <source>
        <dbReference type="Proteomes" id="UP000249390"/>
    </source>
</evidence>
<evidence type="ECO:0000256" key="5">
    <source>
        <dbReference type="ARBA" id="ARBA00038020"/>
    </source>
</evidence>
<dbReference type="EMBL" id="NQVE01000009">
    <property type="protein sequence ID" value="RAL54692.1"/>
    <property type="molecule type" value="Genomic_DNA"/>
</dbReference>
<dbReference type="Gene3D" id="1.10.8.20">
    <property type="entry name" value="N-terminal domain of phosphatidylinositol transfer protein sec14p"/>
    <property type="match status" value="1"/>
</dbReference>
<keyword evidence="4" id="KW-0333">Golgi apparatus</keyword>
<comment type="caution">
    <text evidence="7">The sequence shown here is derived from an EMBL/GenBank/DDBJ whole genome shotgun (WGS) entry which is preliminary data.</text>
</comment>
<gene>
    <name evidence="7" type="ORF">DM860_001820</name>
</gene>
<evidence type="ECO:0000256" key="2">
    <source>
        <dbReference type="ARBA" id="ARBA00004395"/>
    </source>
</evidence>
<keyword evidence="8" id="KW-1185">Reference proteome</keyword>
<evidence type="ECO:0000256" key="4">
    <source>
        <dbReference type="ARBA" id="ARBA00023034"/>
    </source>
</evidence>
<dbReference type="SMART" id="SM01100">
    <property type="entry name" value="CRAL_TRIO_N"/>
    <property type="match status" value="1"/>
</dbReference>
<reference evidence="7 8" key="1">
    <citation type="submission" date="2018-06" db="EMBL/GenBank/DDBJ databases">
        <title>The Genome of Cuscuta australis (Dodder) Provides Insight into the Evolution of Plant Parasitism.</title>
        <authorList>
            <person name="Liu H."/>
        </authorList>
    </citation>
    <scope>NUCLEOTIDE SEQUENCE [LARGE SCALE GENOMIC DNA]</scope>
    <source>
        <strain evidence="8">cv. Yunnan</strain>
        <tissue evidence="7">Vines</tissue>
    </source>
</reference>
<dbReference type="SMART" id="SM00516">
    <property type="entry name" value="SEC14"/>
    <property type="match status" value="1"/>
</dbReference>
<organism evidence="7 8">
    <name type="scientific">Cuscuta australis</name>
    <dbReference type="NCBI Taxonomy" id="267555"/>
    <lineage>
        <taxon>Eukaryota</taxon>
        <taxon>Viridiplantae</taxon>
        <taxon>Streptophyta</taxon>
        <taxon>Embryophyta</taxon>
        <taxon>Tracheophyta</taxon>
        <taxon>Spermatophyta</taxon>
        <taxon>Magnoliopsida</taxon>
        <taxon>eudicotyledons</taxon>
        <taxon>Gunneridae</taxon>
        <taxon>Pentapetalae</taxon>
        <taxon>asterids</taxon>
        <taxon>lamiids</taxon>
        <taxon>Solanales</taxon>
        <taxon>Convolvulaceae</taxon>
        <taxon>Cuscuteae</taxon>
        <taxon>Cuscuta</taxon>
        <taxon>Cuscuta subgen. Grammica</taxon>
        <taxon>Cuscuta sect. Cleistogrammica</taxon>
    </lineage>
</organism>
<dbReference type="GO" id="GO:0005886">
    <property type="term" value="C:plasma membrane"/>
    <property type="evidence" value="ECO:0007669"/>
    <property type="project" value="UniProtKB-SubCell"/>
</dbReference>
<dbReference type="InterPro" id="IPR011074">
    <property type="entry name" value="CRAL/TRIO_N_dom"/>
</dbReference>
<dbReference type="PANTHER" id="PTHR45657:SF50">
    <property type="entry name" value="PHOSPHATIDYLINOSITOL_PHOSPHATIDYLCHOLINE TRANSFER PROTEIN SFH11"/>
    <property type="match status" value="1"/>
</dbReference>
<comment type="subcellular location">
    <subcellularLocation>
        <location evidence="1">Cell membrane</location>
        <topology evidence="1">Peripheral membrane protein</topology>
    </subcellularLocation>
    <subcellularLocation>
        <location evidence="2">Golgi apparatus membrane</location>
        <topology evidence="2">Peripheral membrane protein</topology>
    </subcellularLocation>
</comment>
<dbReference type="GO" id="GO:0015031">
    <property type="term" value="P:protein transport"/>
    <property type="evidence" value="ECO:0007669"/>
    <property type="project" value="UniProtKB-KW"/>
</dbReference>
<dbReference type="Gene3D" id="3.40.525.10">
    <property type="entry name" value="CRAL-TRIO lipid binding domain"/>
    <property type="match status" value="1"/>
</dbReference>
<dbReference type="GO" id="GO:0000139">
    <property type="term" value="C:Golgi membrane"/>
    <property type="evidence" value="ECO:0007669"/>
    <property type="project" value="UniProtKB-SubCell"/>
</dbReference>
<name>A0A328EA07_9ASTE</name>